<comment type="caution">
    <text evidence="2">The sequence shown here is derived from an EMBL/GenBank/DDBJ whole genome shotgun (WGS) entry which is preliminary data.</text>
</comment>
<keyword evidence="3" id="KW-1185">Reference proteome</keyword>
<accession>A0ABR1G4I4</accession>
<feature type="compositionally biased region" description="Basic residues" evidence="1">
    <location>
        <begin position="268"/>
        <end position="280"/>
    </location>
</feature>
<organism evidence="2 3">
    <name type="scientific">Aureococcus anophagefferens</name>
    <name type="common">Harmful bloom alga</name>
    <dbReference type="NCBI Taxonomy" id="44056"/>
    <lineage>
        <taxon>Eukaryota</taxon>
        <taxon>Sar</taxon>
        <taxon>Stramenopiles</taxon>
        <taxon>Ochrophyta</taxon>
        <taxon>Pelagophyceae</taxon>
        <taxon>Pelagomonadales</taxon>
        <taxon>Pelagomonadaceae</taxon>
        <taxon>Aureococcus</taxon>
    </lineage>
</organism>
<feature type="region of interest" description="Disordered" evidence="1">
    <location>
        <begin position="228"/>
        <end position="292"/>
    </location>
</feature>
<proteinExistence type="predicted"/>
<dbReference type="PANTHER" id="PTHR37948">
    <property type="entry name" value="ZGC:113208"/>
    <property type="match status" value="1"/>
</dbReference>
<dbReference type="EMBL" id="JBBJCI010000120">
    <property type="protein sequence ID" value="KAK7248101.1"/>
    <property type="molecule type" value="Genomic_DNA"/>
</dbReference>
<reference evidence="2 3" key="1">
    <citation type="submission" date="2024-03" db="EMBL/GenBank/DDBJ databases">
        <title>Aureococcus anophagefferens CCMP1851 and Kratosvirus quantuckense: Draft genome of a second virus-susceptible host strain in the model system.</title>
        <authorList>
            <person name="Chase E."/>
            <person name="Truchon A.R."/>
            <person name="Schepens W."/>
            <person name="Wilhelm S.W."/>
        </authorList>
    </citation>
    <scope>NUCLEOTIDE SEQUENCE [LARGE SCALE GENOMIC DNA]</scope>
    <source>
        <strain evidence="2 3">CCMP1851</strain>
    </source>
</reference>
<dbReference type="PANTHER" id="PTHR37948:SF1">
    <property type="entry name" value="BLL5189 PROTEIN"/>
    <property type="match status" value="1"/>
</dbReference>
<sequence>MTAPSWKVGKNALALGMIGDAPTRCKKTGEFEFGDAPDFRPNMSPAEVLKAGSFGGGYYRDISSTVTGETYKDAWKELPPAWLEGVDVKKYVSSKTYRPEVNTYGVNCGVKVDKSDSFGLKAWENSGWMDAQDPYGWFQWYCRFFQGRRSDDDERQLSRWHKCCGARGRWKSNLIAKVLRADKSFDDASVSPVVRQTLQHWGFRLTKAHFEAGAKRVKTHGAAYVPRESLAGVMTKKPAAKKPRDESDDEAPAPKPSAAAQSEDRAARAKKRAKKPAAKKPRGDAESDDVAVHGAGAGALLRDLLGDAPKPKRAKK</sequence>
<evidence type="ECO:0000256" key="1">
    <source>
        <dbReference type="SAM" id="MobiDB-lite"/>
    </source>
</evidence>
<evidence type="ECO:0000313" key="3">
    <source>
        <dbReference type="Proteomes" id="UP001363151"/>
    </source>
</evidence>
<dbReference type="Proteomes" id="UP001363151">
    <property type="component" value="Unassembled WGS sequence"/>
</dbReference>
<name>A0ABR1G4I4_AURAN</name>
<gene>
    <name evidence="2" type="ORF">SO694_00080021</name>
</gene>
<protein>
    <submittedName>
        <fullName evidence="2">Uncharacterized protein</fullName>
    </submittedName>
</protein>
<evidence type="ECO:0000313" key="2">
    <source>
        <dbReference type="EMBL" id="KAK7248101.1"/>
    </source>
</evidence>